<dbReference type="PANTHER" id="PTHR24305:SF166">
    <property type="entry name" value="CYTOCHROME P450 12A4, MITOCHONDRIAL-RELATED"/>
    <property type="match status" value="1"/>
</dbReference>
<evidence type="ECO:0000256" key="6">
    <source>
        <dbReference type="ARBA" id="ARBA00023002"/>
    </source>
</evidence>
<accession>K5XAA1</accession>
<evidence type="ECO:0000256" key="2">
    <source>
        <dbReference type="ARBA" id="ARBA00005179"/>
    </source>
</evidence>
<dbReference type="InterPro" id="IPR001128">
    <property type="entry name" value="Cyt_P450"/>
</dbReference>
<keyword evidence="11" id="KW-1185">Reference proteome</keyword>
<name>K5XAA1_PHACS</name>
<dbReference type="InterPro" id="IPR036396">
    <property type="entry name" value="Cyt_P450_sf"/>
</dbReference>
<dbReference type="Gene3D" id="1.10.630.10">
    <property type="entry name" value="Cytochrome P450"/>
    <property type="match status" value="1"/>
</dbReference>
<protein>
    <recommendedName>
        <fullName evidence="12">Cytochrome P450</fullName>
    </recommendedName>
</protein>
<dbReference type="PRINTS" id="PR00385">
    <property type="entry name" value="P450"/>
</dbReference>
<evidence type="ECO:0000313" key="11">
    <source>
        <dbReference type="Proteomes" id="UP000008370"/>
    </source>
</evidence>
<gene>
    <name evidence="10" type="ORF">PHACADRAFT_250554</name>
</gene>
<dbReference type="Pfam" id="PF00067">
    <property type="entry name" value="p450"/>
    <property type="match status" value="1"/>
</dbReference>
<dbReference type="KEGG" id="pco:PHACADRAFT_250554"/>
<evidence type="ECO:0000256" key="4">
    <source>
        <dbReference type="ARBA" id="ARBA00022617"/>
    </source>
</evidence>
<dbReference type="EMBL" id="JH930469">
    <property type="protein sequence ID" value="EKM59827.1"/>
    <property type="molecule type" value="Genomic_DNA"/>
</dbReference>
<feature type="binding site" description="axial binding residue" evidence="9">
    <location>
        <position position="432"/>
    </location>
    <ligand>
        <name>heme</name>
        <dbReference type="ChEBI" id="CHEBI:30413"/>
    </ligand>
    <ligandPart>
        <name>Fe</name>
        <dbReference type="ChEBI" id="CHEBI:18248"/>
    </ligandPart>
</feature>
<dbReference type="InParanoid" id="K5XAA1"/>
<dbReference type="PANTHER" id="PTHR24305">
    <property type="entry name" value="CYTOCHROME P450"/>
    <property type="match status" value="1"/>
</dbReference>
<evidence type="ECO:0000256" key="7">
    <source>
        <dbReference type="ARBA" id="ARBA00023004"/>
    </source>
</evidence>
<dbReference type="HOGENOM" id="CLU_001570_5_11_1"/>
<dbReference type="RefSeq" id="XP_007392380.1">
    <property type="nucleotide sequence ID" value="XM_007392318.1"/>
</dbReference>
<keyword evidence="5 9" id="KW-0479">Metal-binding</keyword>
<dbReference type="OrthoDB" id="1470350at2759"/>
<evidence type="ECO:0000313" key="10">
    <source>
        <dbReference type="EMBL" id="EKM59827.1"/>
    </source>
</evidence>
<dbReference type="InterPro" id="IPR050121">
    <property type="entry name" value="Cytochrome_P450_monoxygenase"/>
</dbReference>
<dbReference type="CDD" id="cd11069">
    <property type="entry name" value="CYP_FUM15-like"/>
    <property type="match status" value="1"/>
</dbReference>
<dbReference type="SUPFAM" id="SSF48264">
    <property type="entry name" value="Cytochrome P450"/>
    <property type="match status" value="1"/>
</dbReference>
<organism evidence="10 11">
    <name type="scientific">Phanerochaete carnosa (strain HHB-10118-sp)</name>
    <name type="common">White-rot fungus</name>
    <name type="synonym">Peniophora carnosa</name>
    <dbReference type="NCBI Taxonomy" id="650164"/>
    <lineage>
        <taxon>Eukaryota</taxon>
        <taxon>Fungi</taxon>
        <taxon>Dikarya</taxon>
        <taxon>Basidiomycota</taxon>
        <taxon>Agaricomycotina</taxon>
        <taxon>Agaricomycetes</taxon>
        <taxon>Polyporales</taxon>
        <taxon>Phanerochaetaceae</taxon>
        <taxon>Phanerochaete</taxon>
    </lineage>
</organism>
<reference evidence="10 11" key="1">
    <citation type="journal article" date="2012" name="BMC Genomics">
        <title>Comparative genomics of the white-rot fungi, Phanerochaete carnosa and P. chrysosporium, to elucidate the genetic basis of the distinct wood types they colonize.</title>
        <authorList>
            <person name="Suzuki H."/>
            <person name="MacDonald J."/>
            <person name="Syed K."/>
            <person name="Salamov A."/>
            <person name="Hori C."/>
            <person name="Aerts A."/>
            <person name="Henrissat B."/>
            <person name="Wiebenga A."/>
            <person name="vanKuyk P.A."/>
            <person name="Barry K."/>
            <person name="Lindquist E."/>
            <person name="LaButti K."/>
            <person name="Lapidus A."/>
            <person name="Lucas S."/>
            <person name="Coutinho P."/>
            <person name="Gong Y."/>
            <person name="Samejima M."/>
            <person name="Mahadevan R."/>
            <person name="Abou-Zaid M."/>
            <person name="de Vries R.P."/>
            <person name="Igarashi K."/>
            <person name="Yadav J.S."/>
            <person name="Grigoriev I.V."/>
            <person name="Master E.R."/>
        </authorList>
    </citation>
    <scope>NUCLEOTIDE SEQUENCE [LARGE SCALE GENOMIC DNA]</scope>
    <source>
        <strain evidence="10 11">HHB-10118-sp</strain>
    </source>
</reference>
<dbReference type="Proteomes" id="UP000008370">
    <property type="component" value="Unassembled WGS sequence"/>
</dbReference>
<dbReference type="GO" id="GO:0016705">
    <property type="term" value="F:oxidoreductase activity, acting on paired donors, with incorporation or reduction of molecular oxygen"/>
    <property type="evidence" value="ECO:0007669"/>
    <property type="project" value="InterPro"/>
</dbReference>
<comment type="pathway">
    <text evidence="2">Secondary metabolite biosynthesis.</text>
</comment>
<proteinExistence type="inferred from homology"/>
<evidence type="ECO:0000256" key="9">
    <source>
        <dbReference type="PIRSR" id="PIRSR602401-1"/>
    </source>
</evidence>
<dbReference type="GO" id="GO:0020037">
    <property type="term" value="F:heme binding"/>
    <property type="evidence" value="ECO:0007669"/>
    <property type="project" value="InterPro"/>
</dbReference>
<dbReference type="GeneID" id="18914956"/>
<dbReference type="PRINTS" id="PR00463">
    <property type="entry name" value="EP450I"/>
</dbReference>
<dbReference type="AlphaFoldDB" id="K5XAA1"/>
<sequence length="496" mass="56189">MELIQREENSVPQERWVQQYGPAIAYKGVFGMWRLWTVDTRALNHIMTHHTIYQRPLPARYGISRVVGPGVLVAEGEQHRRQRRVMNPAFGPAQVRELTEIFTEKSNQLRDCWLGEISKNGGASAQVNALPWLGHATLDIIGRAGFGYDFDALNPTGETNELSEAFSTLFTVPQGNRRFFAFLQGSVPLLRLIKTENDRRAEQSQATMRRIGMQLIREKKAAIMAETLEKGRGVERKDIRERDLLTLLIRANMATDIPEDQRLTDDEVLAQVPTFIVAGHETTSTATTWALFSLTQRPDVQRKLREELLQVATDSPTMDELNALPYLDAVVRETLRHHSPVPATTREAFEDDVIPVDTPYMDRYGRVREHIEVKKGDLVFLPILALNRRKEIWGEDAHEFKPERWEHIPEAAANVPGVWGNLLTFIGGPRACIGYRFSLVETKALLFALVRAFEFELAVPAESIKKRSSITTRPVITGPDGKSKGSLPLIIRPYRA</sequence>
<evidence type="ECO:0008006" key="12">
    <source>
        <dbReference type="Google" id="ProtNLM"/>
    </source>
</evidence>
<keyword evidence="7 9" id="KW-0408">Iron</keyword>
<evidence type="ECO:0000256" key="5">
    <source>
        <dbReference type="ARBA" id="ARBA00022723"/>
    </source>
</evidence>
<keyword evidence="4 9" id="KW-0349">Heme</keyword>
<evidence type="ECO:0000256" key="3">
    <source>
        <dbReference type="ARBA" id="ARBA00010617"/>
    </source>
</evidence>
<evidence type="ECO:0000256" key="1">
    <source>
        <dbReference type="ARBA" id="ARBA00001971"/>
    </source>
</evidence>
<dbReference type="GO" id="GO:0005506">
    <property type="term" value="F:iron ion binding"/>
    <property type="evidence" value="ECO:0007669"/>
    <property type="project" value="InterPro"/>
</dbReference>
<dbReference type="GO" id="GO:0004497">
    <property type="term" value="F:monooxygenase activity"/>
    <property type="evidence" value="ECO:0007669"/>
    <property type="project" value="UniProtKB-KW"/>
</dbReference>
<comment type="cofactor">
    <cofactor evidence="1 9">
        <name>heme</name>
        <dbReference type="ChEBI" id="CHEBI:30413"/>
    </cofactor>
</comment>
<evidence type="ECO:0000256" key="8">
    <source>
        <dbReference type="ARBA" id="ARBA00023033"/>
    </source>
</evidence>
<comment type="similarity">
    <text evidence="3">Belongs to the cytochrome P450 family.</text>
</comment>
<dbReference type="InterPro" id="IPR002401">
    <property type="entry name" value="Cyt_P450_E_grp-I"/>
</dbReference>
<keyword evidence="6" id="KW-0560">Oxidoreductase</keyword>
<keyword evidence="8" id="KW-0503">Monooxygenase</keyword>